<dbReference type="EMBL" id="CM016556">
    <property type="protein sequence ID" value="TKW18993.1"/>
    <property type="molecule type" value="Genomic_DNA"/>
</dbReference>
<name>A0A4U6UTC6_SETVI</name>
<sequence>MIFFCAIARLVWCVSRDVLEWNILPQSVDDLRERVMREPIKQTMNLIFLLGCVAWSLWLIRNDLVFNNIVVSSPDVSLYRVISFMQKWKMFRGRGDNGSR</sequence>
<dbReference type="Gramene" id="TKW18992">
    <property type="protein sequence ID" value="TKW18992"/>
    <property type="gene ID" value="SEVIR_5G468950v2"/>
</dbReference>
<dbReference type="Gramene" id="TKW18993">
    <property type="protein sequence ID" value="TKW18993"/>
    <property type="gene ID" value="SEVIR_5G468950v2"/>
</dbReference>
<reference evidence="1 2" key="1">
    <citation type="submission" date="2019-03" db="EMBL/GenBank/DDBJ databases">
        <title>WGS assembly of Setaria viridis.</title>
        <authorList>
            <person name="Huang P."/>
            <person name="Jenkins J."/>
            <person name="Grimwood J."/>
            <person name="Barry K."/>
            <person name="Healey A."/>
            <person name="Mamidi S."/>
            <person name="Sreedasyam A."/>
            <person name="Shu S."/>
            <person name="Feldman M."/>
            <person name="Wu J."/>
            <person name="Yu Y."/>
            <person name="Chen C."/>
            <person name="Johnson J."/>
            <person name="Rokhsar D."/>
            <person name="Baxter I."/>
            <person name="Schmutz J."/>
            <person name="Brutnell T."/>
            <person name="Kellogg E."/>
        </authorList>
    </citation>
    <scope>NUCLEOTIDE SEQUENCE [LARGE SCALE GENOMIC DNA]</scope>
    <source>
        <strain evidence="2">cv. A10</strain>
    </source>
</reference>
<organism evidence="1 2">
    <name type="scientific">Setaria viridis</name>
    <name type="common">Green bristlegrass</name>
    <name type="synonym">Setaria italica subsp. viridis</name>
    <dbReference type="NCBI Taxonomy" id="4556"/>
    <lineage>
        <taxon>Eukaryota</taxon>
        <taxon>Viridiplantae</taxon>
        <taxon>Streptophyta</taxon>
        <taxon>Embryophyta</taxon>
        <taxon>Tracheophyta</taxon>
        <taxon>Spermatophyta</taxon>
        <taxon>Magnoliopsida</taxon>
        <taxon>Liliopsida</taxon>
        <taxon>Poales</taxon>
        <taxon>Poaceae</taxon>
        <taxon>PACMAD clade</taxon>
        <taxon>Panicoideae</taxon>
        <taxon>Panicodae</taxon>
        <taxon>Paniceae</taxon>
        <taxon>Cenchrinae</taxon>
        <taxon>Setaria</taxon>
    </lineage>
</organism>
<protein>
    <submittedName>
        <fullName evidence="1">Uncharacterized protein</fullName>
    </submittedName>
</protein>
<evidence type="ECO:0000313" key="1">
    <source>
        <dbReference type="EMBL" id="TKW18992.1"/>
    </source>
</evidence>
<proteinExistence type="predicted"/>
<dbReference type="EMBL" id="CM016556">
    <property type="protein sequence ID" value="TKW18992.1"/>
    <property type="molecule type" value="Genomic_DNA"/>
</dbReference>
<evidence type="ECO:0000313" key="2">
    <source>
        <dbReference type="Proteomes" id="UP000298652"/>
    </source>
</evidence>
<dbReference type="Proteomes" id="UP000298652">
    <property type="component" value="Chromosome 5"/>
</dbReference>
<accession>A0A4U6UTC6</accession>
<keyword evidence="2" id="KW-1185">Reference proteome</keyword>
<dbReference type="AlphaFoldDB" id="A0A4U6UTC6"/>
<gene>
    <name evidence="1" type="ORF">SEVIR_5G468950v2</name>
</gene>